<name>A0A1H8TAM6_9PROT</name>
<evidence type="ECO:0000313" key="1">
    <source>
        <dbReference type="EMBL" id="SEO87855.1"/>
    </source>
</evidence>
<dbReference type="Gene3D" id="2.60.120.560">
    <property type="entry name" value="Exo-inulinase, domain 1"/>
    <property type="match status" value="1"/>
</dbReference>
<dbReference type="Proteomes" id="UP000198814">
    <property type="component" value="Unassembled WGS sequence"/>
</dbReference>
<gene>
    <name evidence="1" type="ORF">SAMN05216333_12318</name>
</gene>
<organism evidence="1 2">
    <name type="scientific">Nitrosomonas oligotropha</name>
    <dbReference type="NCBI Taxonomy" id="42354"/>
    <lineage>
        <taxon>Bacteria</taxon>
        <taxon>Pseudomonadati</taxon>
        <taxon>Pseudomonadota</taxon>
        <taxon>Betaproteobacteria</taxon>
        <taxon>Nitrosomonadales</taxon>
        <taxon>Nitrosomonadaceae</taxon>
        <taxon>Nitrosomonas</taxon>
    </lineage>
</organism>
<dbReference type="OrthoDB" id="222550at2"/>
<evidence type="ECO:0000313" key="2">
    <source>
        <dbReference type="Proteomes" id="UP000198814"/>
    </source>
</evidence>
<accession>A0A1H8TAM6</accession>
<protein>
    <submittedName>
        <fullName evidence="1">Uncharacterized protein</fullName>
    </submittedName>
</protein>
<dbReference type="EMBL" id="FODO01000023">
    <property type="protein sequence ID" value="SEO87855.1"/>
    <property type="molecule type" value="Genomic_DNA"/>
</dbReference>
<proteinExistence type="predicted"/>
<dbReference type="AlphaFoldDB" id="A0A1H8TAM6"/>
<reference evidence="2" key="1">
    <citation type="submission" date="2016-10" db="EMBL/GenBank/DDBJ databases">
        <authorList>
            <person name="Varghese N."/>
            <person name="Submissions S."/>
        </authorList>
    </citation>
    <scope>NUCLEOTIDE SEQUENCE [LARGE SCALE GENOMIC DNA]</scope>
    <source>
        <strain evidence="2">Nm76</strain>
    </source>
</reference>
<dbReference type="RefSeq" id="WP_090321101.1">
    <property type="nucleotide sequence ID" value="NZ_FNOE01000024.1"/>
</dbReference>
<dbReference type="STRING" id="42354.SAMN05216333_12318"/>
<keyword evidence="2" id="KW-1185">Reference proteome</keyword>
<sequence>MLSKSYAQMIQTKGNFLWGIIAGLFIIFGGLVSVPNAQAEILFEDHFNDASSLNKYTIIRGEAWIDNQRLNTRGYSGDWPRGSMVIPNGNPQWTNFKMSVKVQPIEGWHETMLFFPTQSFNFDPSGIGFIGQGYILWLDKSGPAILAPGELAQFDTISLQRVDCPAGGCPQNIVSTASLSPVDTPVDVNVVVNGGHFQVFLNGTRYMDYTDPNPLPAGGIGLGGVWETLATFDDLVVQDIGKSFDVCQNGGWRALTRTDSSPFKNQGDCIQYYNTGK</sequence>